<dbReference type="Gene3D" id="3.20.20.70">
    <property type="entry name" value="Aldolase class I"/>
    <property type="match status" value="1"/>
</dbReference>
<dbReference type="PROSITE" id="PS50991">
    <property type="entry name" value="PYR_CT"/>
    <property type="match status" value="1"/>
</dbReference>
<feature type="domain" description="Pyruvate carboxyltransferase" evidence="7">
    <location>
        <begin position="51"/>
        <end position="319"/>
    </location>
</feature>
<dbReference type="GO" id="GO:0046951">
    <property type="term" value="P:ketone body biosynthetic process"/>
    <property type="evidence" value="ECO:0007669"/>
    <property type="project" value="TreeGrafter"/>
</dbReference>
<keyword evidence="5" id="KW-0456">Lyase</keyword>
<dbReference type="GO" id="GO:0046872">
    <property type="term" value="F:metal ion binding"/>
    <property type="evidence" value="ECO:0007669"/>
    <property type="project" value="UniProtKB-KW"/>
</dbReference>
<gene>
    <name evidence="8" type="ORF">AB1Y20_000369</name>
</gene>
<dbReference type="Proteomes" id="UP001515480">
    <property type="component" value="Unassembled WGS sequence"/>
</dbReference>
<evidence type="ECO:0000259" key="7">
    <source>
        <dbReference type="PROSITE" id="PS50991"/>
    </source>
</evidence>
<dbReference type="InterPro" id="IPR043594">
    <property type="entry name" value="HMGL"/>
</dbReference>
<evidence type="ECO:0000256" key="3">
    <source>
        <dbReference type="ARBA" id="ARBA00012910"/>
    </source>
</evidence>
<dbReference type="InterPro" id="IPR000891">
    <property type="entry name" value="PYR_CT"/>
</dbReference>
<evidence type="ECO:0000256" key="6">
    <source>
        <dbReference type="ARBA" id="ARBA00049877"/>
    </source>
</evidence>
<dbReference type="Pfam" id="PF00682">
    <property type="entry name" value="HMGL-like"/>
    <property type="match status" value="1"/>
</dbReference>
<dbReference type="GO" id="GO:0004419">
    <property type="term" value="F:hydroxymethylglutaryl-CoA lyase activity"/>
    <property type="evidence" value="ECO:0007669"/>
    <property type="project" value="UniProtKB-EC"/>
</dbReference>
<dbReference type="NCBIfam" id="NF004283">
    <property type="entry name" value="PRK05692.1"/>
    <property type="match status" value="1"/>
</dbReference>
<accession>A0AB34K9W1</accession>
<dbReference type="EMBL" id="JBGBPQ010000001">
    <property type="protein sequence ID" value="KAL1529420.1"/>
    <property type="molecule type" value="Genomic_DNA"/>
</dbReference>
<organism evidence="8 9">
    <name type="scientific">Prymnesium parvum</name>
    <name type="common">Toxic golden alga</name>
    <dbReference type="NCBI Taxonomy" id="97485"/>
    <lineage>
        <taxon>Eukaryota</taxon>
        <taxon>Haptista</taxon>
        <taxon>Haptophyta</taxon>
        <taxon>Prymnesiophyceae</taxon>
        <taxon>Prymnesiales</taxon>
        <taxon>Prymnesiaceae</taxon>
        <taxon>Prymnesium</taxon>
    </lineage>
</organism>
<dbReference type="SUPFAM" id="SSF51569">
    <property type="entry name" value="Aldolase"/>
    <property type="match status" value="1"/>
</dbReference>
<name>A0AB34K9W1_PRYPA</name>
<keyword evidence="9" id="KW-1185">Reference proteome</keyword>
<dbReference type="AlphaFoldDB" id="A0AB34K9W1"/>
<dbReference type="PANTHER" id="PTHR42738">
    <property type="entry name" value="HYDROXYMETHYLGLUTARYL-COA LYASE"/>
    <property type="match status" value="1"/>
</dbReference>
<dbReference type="InterPro" id="IPR013785">
    <property type="entry name" value="Aldolase_TIM"/>
</dbReference>
<evidence type="ECO:0000256" key="5">
    <source>
        <dbReference type="ARBA" id="ARBA00023239"/>
    </source>
</evidence>
<evidence type="ECO:0000313" key="9">
    <source>
        <dbReference type="Proteomes" id="UP001515480"/>
    </source>
</evidence>
<reference evidence="8 9" key="1">
    <citation type="journal article" date="2024" name="Science">
        <title>Giant polyketide synthase enzymes in the biosynthesis of giant marine polyether toxins.</title>
        <authorList>
            <person name="Fallon T.R."/>
            <person name="Shende V.V."/>
            <person name="Wierzbicki I.H."/>
            <person name="Pendleton A.L."/>
            <person name="Watervoot N.F."/>
            <person name="Auber R.P."/>
            <person name="Gonzalez D.J."/>
            <person name="Wisecaver J.H."/>
            <person name="Moore B.S."/>
        </authorList>
    </citation>
    <scope>NUCLEOTIDE SEQUENCE [LARGE SCALE GENOMIC DNA]</scope>
    <source>
        <strain evidence="8 9">12B1</strain>
    </source>
</reference>
<dbReference type="EC" id="4.1.3.4" evidence="3"/>
<sequence length="350" mass="36887">MHTPLRALLPASRALKRPPARLAALPPRRRAFTTLPPAAPPSITHGMPDRVRIYELGPRDGLQSEQVLVSTPSKVRFIDMLSGTGVYAVETTSFVHPKWVPQMADNAEVLRAITRRDGVEYPVLVPNLKGFERALAAGAASVAVIGIPSETFSRKNLNCSVEEGVQSAIAIIHRSAASGVPCRAYVSCALGCPFEGAMDAATVARLAARLYEAGCYEICLADTIGCGTPRDMELLLREVLPAVPAASIAVHCHDTYGQALANILCALRHGVRTIDSSVAGLGGCPFAGPAASGNVATEDVVYMLNGLGVPTGADFELLVDAGEFIIGELGRRNSSRAAVASRKRGIKSTP</sequence>
<dbReference type="FunFam" id="3.20.20.70:FF:000201">
    <property type="entry name" value="Hydroxymethylglutaryl-CoA lyase"/>
    <property type="match status" value="1"/>
</dbReference>
<keyword evidence="4" id="KW-0479">Metal-binding</keyword>
<protein>
    <recommendedName>
        <fullName evidence="3">hydroxymethylglutaryl-CoA lyase</fullName>
        <ecNumber evidence="3">4.1.3.4</ecNumber>
    </recommendedName>
</protein>
<comment type="caution">
    <text evidence="8">The sequence shown here is derived from an EMBL/GenBank/DDBJ whole genome shotgun (WGS) entry which is preliminary data.</text>
</comment>
<dbReference type="GO" id="GO:0006552">
    <property type="term" value="P:L-leucine catabolic process"/>
    <property type="evidence" value="ECO:0007669"/>
    <property type="project" value="TreeGrafter"/>
</dbReference>
<evidence type="ECO:0000313" key="8">
    <source>
        <dbReference type="EMBL" id="KAL1529420.1"/>
    </source>
</evidence>
<comment type="catalytic activity">
    <reaction evidence="6">
        <text>(3S)-3-hydroxy-3-methylglutaryl-CoA = acetoacetate + acetyl-CoA</text>
        <dbReference type="Rhea" id="RHEA:24404"/>
        <dbReference type="ChEBI" id="CHEBI:13705"/>
        <dbReference type="ChEBI" id="CHEBI:43074"/>
        <dbReference type="ChEBI" id="CHEBI:57288"/>
        <dbReference type="EC" id="4.1.3.4"/>
    </reaction>
</comment>
<proteinExistence type="inferred from homology"/>
<evidence type="ECO:0000256" key="2">
    <source>
        <dbReference type="ARBA" id="ARBA00009405"/>
    </source>
</evidence>
<evidence type="ECO:0000256" key="4">
    <source>
        <dbReference type="ARBA" id="ARBA00022723"/>
    </source>
</evidence>
<evidence type="ECO:0000256" key="1">
    <source>
        <dbReference type="ARBA" id="ARBA00005143"/>
    </source>
</evidence>
<comment type="pathway">
    <text evidence="1">Metabolic intermediate metabolism; (S)-3-hydroxy-3-methylglutaryl-CoA degradation; acetoacetate from (S)-3-hydroxy-3-methylglutaryl-CoA: step 1/1.</text>
</comment>
<comment type="similarity">
    <text evidence="2">Belongs to the HMG-CoA lyase family.</text>
</comment>
<dbReference type="CDD" id="cd07938">
    <property type="entry name" value="DRE_TIM_HMGL"/>
    <property type="match status" value="1"/>
</dbReference>
<dbReference type="PANTHER" id="PTHR42738:SF7">
    <property type="entry name" value="HYDROXYMETHYLGLUTARYL-COA LYASE"/>
    <property type="match status" value="1"/>
</dbReference>